<evidence type="ECO:0000259" key="12">
    <source>
        <dbReference type="Pfam" id="PF01743"/>
    </source>
</evidence>
<dbReference type="RefSeq" id="WP_041068867.1">
    <property type="nucleotide sequence ID" value="NZ_AP012273.1"/>
</dbReference>
<organism evidence="14 15">
    <name type="scientific">Thiolapillus brandeum</name>
    <dbReference type="NCBI Taxonomy" id="1076588"/>
    <lineage>
        <taxon>Bacteria</taxon>
        <taxon>Pseudomonadati</taxon>
        <taxon>Pseudomonadota</taxon>
        <taxon>Gammaproteobacteria</taxon>
        <taxon>Chromatiales</taxon>
        <taxon>Sedimenticolaceae</taxon>
        <taxon>Thiolapillus</taxon>
    </lineage>
</organism>
<dbReference type="KEGG" id="tbn:TBH_C2436"/>
<dbReference type="InterPro" id="IPR002646">
    <property type="entry name" value="PolA_pol_head_dom"/>
</dbReference>
<comment type="cofactor">
    <cofactor evidence="1">
        <name>Mg(2+)</name>
        <dbReference type="ChEBI" id="CHEBI:18420"/>
    </cofactor>
</comment>
<evidence type="ECO:0000256" key="5">
    <source>
        <dbReference type="ARBA" id="ARBA00022723"/>
    </source>
</evidence>
<accession>A0A7U6GKI5</accession>
<keyword evidence="3" id="KW-0819">tRNA processing</keyword>
<evidence type="ECO:0000256" key="7">
    <source>
        <dbReference type="ARBA" id="ARBA00022800"/>
    </source>
</evidence>
<evidence type="ECO:0000256" key="4">
    <source>
        <dbReference type="ARBA" id="ARBA00022695"/>
    </source>
</evidence>
<dbReference type="AlphaFoldDB" id="A0A7U6GKI5"/>
<evidence type="ECO:0000256" key="11">
    <source>
        <dbReference type="RuleBase" id="RU003953"/>
    </source>
</evidence>
<keyword evidence="14" id="KW-0378">Hydrolase</keyword>
<dbReference type="Proteomes" id="UP000031631">
    <property type="component" value="Chromosome"/>
</dbReference>
<dbReference type="InterPro" id="IPR032828">
    <property type="entry name" value="PolyA_RNA-bd"/>
</dbReference>
<evidence type="ECO:0000256" key="2">
    <source>
        <dbReference type="ARBA" id="ARBA00022679"/>
    </source>
</evidence>
<dbReference type="CDD" id="cd05398">
    <property type="entry name" value="NT_ClassII-CCAase"/>
    <property type="match status" value="1"/>
</dbReference>
<dbReference type="InterPro" id="IPR043519">
    <property type="entry name" value="NT_sf"/>
</dbReference>
<keyword evidence="5" id="KW-0479">Metal-binding</keyword>
<evidence type="ECO:0000313" key="14">
    <source>
        <dbReference type="EMBL" id="BAO45345.1"/>
    </source>
</evidence>
<dbReference type="InterPro" id="IPR050124">
    <property type="entry name" value="tRNA_CCA-adding_enzyme"/>
</dbReference>
<evidence type="ECO:0000256" key="10">
    <source>
        <dbReference type="ARBA" id="ARBA00022884"/>
    </source>
</evidence>
<dbReference type="EC" id="3.1.3.-" evidence="14"/>
<keyword evidence="8" id="KW-0067">ATP-binding</keyword>
<evidence type="ECO:0000313" key="15">
    <source>
        <dbReference type="Proteomes" id="UP000031631"/>
    </source>
</evidence>
<evidence type="ECO:0000256" key="8">
    <source>
        <dbReference type="ARBA" id="ARBA00022840"/>
    </source>
</evidence>
<keyword evidence="6" id="KW-0547">Nucleotide-binding</keyword>
<dbReference type="Pfam" id="PF01743">
    <property type="entry name" value="PolyA_pol"/>
    <property type="match status" value="1"/>
</dbReference>
<dbReference type="GO" id="GO:0016787">
    <property type="term" value="F:hydrolase activity"/>
    <property type="evidence" value="ECO:0007669"/>
    <property type="project" value="UniProtKB-KW"/>
</dbReference>
<feature type="domain" description="tRNA nucleotidyltransferase/poly(A) polymerase RNA and SrmB- binding" evidence="13">
    <location>
        <begin position="151"/>
        <end position="214"/>
    </location>
</feature>
<dbReference type="Gene3D" id="1.10.3090.10">
    <property type="entry name" value="cca-adding enzyme, domain 2"/>
    <property type="match status" value="1"/>
</dbReference>
<dbReference type="GO" id="GO:0001680">
    <property type="term" value="P:tRNA 3'-terminal CCA addition"/>
    <property type="evidence" value="ECO:0007669"/>
    <property type="project" value="InterPro"/>
</dbReference>
<comment type="similarity">
    <text evidence="11">Belongs to the tRNA nucleotidyltransferase/poly(A) polymerase family.</text>
</comment>
<dbReference type="GO" id="GO:0004810">
    <property type="term" value="F:CCA tRNA nucleotidyltransferase activity"/>
    <property type="evidence" value="ECO:0007669"/>
    <property type="project" value="UniProtKB-EC"/>
</dbReference>
<sequence>MKPQIYLVGGAVRDQLLGLPVVDRDWVVVGATPADMLAQGFQPLPGDFPVFRHPDTGEEYALARRETKTGRGYHGFSVETGPDVTLEEDLSRRDLTINAMAEDERGIIIDPFNGREDLDQGLLRHVTPAWVEDPVRMLRIARFAARFDVWGFHVAHGTHKLMKQMVASGELESLQGIRVRQEMEKALVTERPWRFFQVLHACGALEPLLPGLARRLPGGGHGRDMEAEPWRVLSRAVAADLSPALRLVCVLQFALETEQDLQSLAGWLGLERSTTSLLREWLALREQLQPHVPDDAETWLWLLERFRARGTELEQLLKVNQPQTAHEVLRRLALLDPIVEQIRGDELRREGWEGRALGEELRRRRRAAIAAALEEIV</sequence>
<keyword evidence="2 11" id="KW-0808">Transferase</keyword>
<feature type="domain" description="Poly A polymerase head" evidence="12">
    <location>
        <begin position="5"/>
        <end position="124"/>
    </location>
</feature>
<protein>
    <submittedName>
        <fullName evidence="14">tRNA nucleotidyltransferase (CCA-adding enzyme)</fullName>
        <ecNumber evidence="14">2.7.7.72</ecNumber>
        <ecNumber evidence="14">3.1.3.-</ecNumber>
        <ecNumber evidence="14">3.1.4.-</ecNumber>
    </submittedName>
</protein>
<dbReference type="Gene3D" id="3.30.460.10">
    <property type="entry name" value="Beta Polymerase, domain 2"/>
    <property type="match status" value="1"/>
</dbReference>
<name>A0A7U6GKI5_9GAMM</name>
<evidence type="ECO:0000256" key="1">
    <source>
        <dbReference type="ARBA" id="ARBA00001946"/>
    </source>
</evidence>
<dbReference type="EC" id="3.1.4.-" evidence="14"/>
<proteinExistence type="inferred from homology"/>
<dbReference type="GO" id="GO:0005524">
    <property type="term" value="F:ATP binding"/>
    <property type="evidence" value="ECO:0007669"/>
    <property type="project" value="UniProtKB-KW"/>
</dbReference>
<dbReference type="Pfam" id="PF12627">
    <property type="entry name" value="PolyA_pol_RNAbd"/>
    <property type="match status" value="1"/>
</dbReference>
<keyword evidence="4 14" id="KW-0548">Nucleotidyltransferase</keyword>
<dbReference type="PANTHER" id="PTHR47545:SF1">
    <property type="entry name" value="MULTIFUNCTIONAL CCA PROTEIN"/>
    <property type="match status" value="1"/>
</dbReference>
<keyword evidence="10 11" id="KW-0694">RNA-binding</keyword>
<dbReference type="SUPFAM" id="SSF81891">
    <property type="entry name" value="Poly A polymerase C-terminal region-like"/>
    <property type="match status" value="1"/>
</dbReference>
<evidence type="ECO:0000256" key="9">
    <source>
        <dbReference type="ARBA" id="ARBA00022842"/>
    </source>
</evidence>
<keyword evidence="9" id="KW-0460">Magnesium</keyword>
<keyword evidence="15" id="KW-1185">Reference proteome</keyword>
<dbReference type="GO" id="GO:0042245">
    <property type="term" value="P:RNA repair"/>
    <property type="evidence" value="ECO:0007669"/>
    <property type="project" value="UniProtKB-KW"/>
</dbReference>
<dbReference type="SUPFAM" id="SSF81301">
    <property type="entry name" value="Nucleotidyltransferase"/>
    <property type="match status" value="1"/>
</dbReference>
<dbReference type="GO" id="GO:0046872">
    <property type="term" value="F:metal ion binding"/>
    <property type="evidence" value="ECO:0007669"/>
    <property type="project" value="UniProtKB-KW"/>
</dbReference>
<evidence type="ECO:0000256" key="6">
    <source>
        <dbReference type="ARBA" id="ARBA00022741"/>
    </source>
</evidence>
<dbReference type="PANTHER" id="PTHR47545">
    <property type="entry name" value="MULTIFUNCTIONAL CCA PROTEIN"/>
    <property type="match status" value="1"/>
</dbReference>
<dbReference type="EC" id="2.7.7.72" evidence="14"/>
<dbReference type="GO" id="GO:0003723">
    <property type="term" value="F:RNA binding"/>
    <property type="evidence" value="ECO:0007669"/>
    <property type="project" value="UniProtKB-KW"/>
</dbReference>
<gene>
    <name evidence="14" type="ORF">TBH_C2436</name>
</gene>
<keyword evidence="7" id="KW-0692">RNA repair</keyword>
<evidence type="ECO:0000259" key="13">
    <source>
        <dbReference type="Pfam" id="PF12627"/>
    </source>
</evidence>
<evidence type="ECO:0000256" key="3">
    <source>
        <dbReference type="ARBA" id="ARBA00022694"/>
    </source>
</evidence>
<dbReference type="EMBL" id="AP012273">
    <property type="protein sequence ID" value="BAO45345.1"/>
    <property type="molecule type" value="Genomic_DNA"/>
</dbReference>
<reference evidence="14 15" key="1">
    <citation type="journal article" date="2014" name="PLoS ONE">
        <title>Physiological and genomic features of a novel sulfur-oxidizing gammaproteobacterium belonging to a previously uncultivated symbiotic lineage isolated from a hydrothermal vent.</title>
        <authorList>
            <person name="Nunoura T."/>
            <person name="Takaki Y."/>
            <person name="Kazama H."/>
            <person name="Kakuta J."/>
            <person name="Shimamura S."/>
            <person name="Makita H."/>
            <person name="Hirai M."/>
            <person name="Miyazaki M."/>
            <person name="Takai K."/>
        </authorList>
    </citation>
    <scope>NUCLEOTIDE SEQUENCE [LARGE SCALE GENOMIC DNA]</scope>
    <source>
        <strain evidence="14 15">Hiromi1</strain>
    </source>
</reference>